<name>N0BFA7_9HYPH</name>
<dbReference type="KEGG" id="hdt:HYPDE_37273"/>
<dbReference type="EMBL" id="CP005587">
    <property type="protein sequence ID" value="AGK59126.1"/>
    <property type="molecule type" value="Genomic_DNA"/>
</dbReference>
<gene>
    <name evidence="1" type="ORF">HYPDE_37273</name>
</gene>
<sequence>MPVEDVMTLDSLRKLELSLMRRSFEIACERAGLSTARDSDEITADHAYLASAVQALVEQGFTDATEIAQLAMNALVSHRDVG</sequence>
<dbReference type="HOGENOM" id="CLU_2553673_0_0_5"/>
<dbReference type="Proteomes" id="UP000005952">
    <property type="component" value="Chromosome"/>
</dbReference>
<keyword evidence="2" id="KW-1185">Reference proteome</keyword>
<evidence type="ECO:0000313" key="2">
    <source>
        <dbReference type="Proteomes" id="UP000005952"/>
    </source>
</evidence>
<proteinExistence type="predicted"/>
<accession>N0BFA7</accession>
<evidence type="ECO:0000313" key="1">
    <source>
        <dbReference type="EMBL" id="AGK59126.1"/>
    </source>
</evidence>
<protein>
    <submittedName>
        <fullName evidence="1">Uncharacterized protein</fullName>
    </submittedName>
</protein>
<reference evidence="1 2" key="1">
    <citation type="journal article" date="2013" name="Genome Announc.">
        <title>Genome sequences for three denitrifying bacterial strains isolated from a uranium- and nitrate-contaminated subsurface environment.</title>
        <authorList>
            <person name="Venkatramanan R."/>
            <person name="Prakash O."/>
            <person name="Woyke T."/>
            <person name="Chain P."/>
            <person name="Goodwin L.A."/>
            <person name="Watson D."/>
            <person name="Brooks S."/>
            <person name="Kostka J.E."/>
            <person name="Green S.J."/>
        </authorList>
    </citation>
    <scope>NUCLEOTIDE SEQUENCE [LARGE SCALE GENOMIC DNA]</scope>
    <source>
        <strain evidence="1 2">1NES1</strain>
    </source>
</reference>
<organism evidence="1 2">
    <name type="scientific">Hyphomicrobium denitrificans 1NES1</name>
    <dbReference type="NCBI Taxonomy" id="670307"/>
    <lineage>
        <taxon>Bacteria</taxon>
        <taxon>Pseudomonadati</taxon>
        <taxon>Pseudomonadota</taxon>
        <taxon>Alphaproteobacteria</taxon>
        <taxon>Hyphomicrobiales</taxon>
        <taxon>Hyphomicrobiaceae</taxon>
        <taxon>Hyphomicrobium</taxon>
    </lineage>
</organism>
<dbReference type="AlphaFoldDB" id="N0BFA7"/>